<reference evidence="11 12" key="1">
    <citation type="submission" date="2015-03" db="EMBL/GenBank/DDBJ databases">
        <title>Genome Sequence of Kiloniella spongiae MEBiC09566, isolated from a marine sponge.</title>
        <authorList>
            <person name="Shao Z."/>
            <person name="Wang L."/>
            <person name="Li X."/>
        </authorList>
    </citation>
    <scope>NUCLEOTIDE SEQUENCE [LARGE SCALE GENOMIC DNA]</scope>
    <source>
        <strain evidence="11 12">MEBiC09566</strain>
    </source>
</reference>
<dbReference type="PANTHER" id="PTHR35011:SF2">
    <property type="entry name" value="2,3-DIKETO-L-GULONATE TRAP TRANSPORTER SMALL PERMEASE PROTEIN YIAM"/>
    <property type="match status" value="1"/>
</dbReference>
<name>A0A0H2MDC0_9PROT</name>
<dbReference type="Proteomes" id="UP000035444">
    <property type="component" value="Unassembled WGS sequence"/>
</dbReference>
<dbReference type="PATRIC" id="fig|1489064.4.peg.3632"/>
<feature type="domain" description="Tripartite ATP-independent periplasmic transporters DctQ component" evidence="10">
    <location>
        <begin position="31"/>
        <end position="153"/>
    </location>
</feature>
<dbReference type="GO" id="GO:0022857">
    <property type="term" value="F:transmembrane transporter activity"/>
    <property type="evidence" value="ECO:0007669"/>
    <property type="project" value="UniProtKB-UniRule"/>
</dbReference>
<keyword evidence="5 9" id="KW-0812">Transmembrane</keyword>
<feature type="transmembrane region" description="Helical" evidence="9">
    <location>
        <begin position="12"/>
        <end position="35"/>
    </location>
</feature>
<dbReference type="GO" id="GO:0005886">
    <property type="term" value="C:plasma membrane"/>
    <property type="evidence" value="ECO:0007669"/>
    <property type="project" value="UniProtKB-SubCell"/>
</dbReference>
<dbReference type="PANTHER" id="PTHR35011">
    <property type="entry name" value="2,3-DIKETO-L-GULONATE TRAP TRANSPORTER SMALL PERMEASE PROTEIN YIAM"/>
    <property type="match status" value="1"/>
</dbReference>
<keyword evidence="6 9" id="KW-1133">Transmembrane helix</keyword>
<evidence type="ECO:0000313" key="11">
    <source>
        <dbReference type="EMBL" id="KLN60388.1"/>
    </source>
</evidence>
<comment type="caution">
    <text evidence="11">The sequence shown here is derived from an EMBL/GenBank/DDBJ whole genome shotgun (WGS) entry which is preliminary data.</text>
</comment>
<comment type="function">
    <text evidence="9">Part of the tripartite ATP-independent periplasmic (TRAP) transport system.</text>
</comment>
<evidence type="ECO:0000256" key="8">
    <source>
        <dbReference type="ARBA" id="ARBA00038436"/>
    </source>
</evidence>
<evidence type="ECO:0000256" key="3">
    <source>
        <dbReference type="ARBA" id="ARBA00022475"/>
    </source>
</evidence>
<dbReference type="OrthoDB" id="4964541at2"/>
<dbReference type="Pfam" id="PF04290">
    <property type="entry name" value="DctQ"/>
    <property type="match status" value="1"/>
</dbReference>
<comment type="subunit">
    <text evidence="9">The complex comprises the extracytoplasmic solute receptor protein and the two transmembrane proteins.</text>
</comment>
<keyword evidence="2 9" id="KW-0813">Transport</keyword>
<evidence type="ECO:0000256" key="7">
    <source>
        <dbReference type="ARBA" id="ARBA00023136"/>
    </source>
</evidence>
<evidence type="ECO:0000256" key="5">
    <source>
        <dbReference type="ARBA" id="ARBA00022692"/>
    </source>
</evidence>
<dbReference type="InterPro" id="IPR055348">
    <property type="entry name" value="DctQ"/>
</dbReference>
<accession>A0A0H2MDC0</accession>
<evidence type="ECO:0000256" key="4">
    <source>
        <dbReference type="ARBA" id="ARBA00022519"/>
    </source>
</evidence>
<evidence type="ECO:0000256" key="1">
    <source>
        <dbReference type="ARBA" id="ARBA00004429"/>
    </source>
</evidence>
<organism evidence="11 12">
    <name type="scientific">Kiloniella spongiae</name>
    <dbReference type="NCBI Taxonomy" id="1489064"/>
    <lineage>
        <taxon>Bacteria</taxon>
        <taxon>Pseudomonadati</taxon>
        <taxon>Pseudomonadota</taxon>
        <taxon>Alphaproteobacteria</taxon>
        <taxon>Rhodospirillales</taxon>
        <taxon>Kiloniellaceae</taxon>
        <taxon>Kiloniella</taxon>
    </lineage>
</organism>
<feature type="transmembrane region" description="Helical" evidence="9">
    <location>
        <begin position="50"/>
        <end position="69"/>
    </location>
</feature>
<evidence type="ECO:0000259" key="10">
    <source>
        <dbReference type="Pfam" id="PF04290"/>
    </source>
</evidence>
<keyword evidence="7 9" id="KW-0472">Membrane</keyword>
<evidence type="ECO:0000313" key="12">
    <source>
        <dbReference type="Proteomes" id="UP000035444"/>
    </source>
</evidence>
<keyword evidence="4 9" id="KW-0997">Cell inner membrane</keyword>
<protein>
    <recommendedName>
        <fullName evidence="9">TRAP transporter small permease protein</fullName>
    </recommendedName>
</protein>
<dbReference type="GO" id="GO:0015740">
    <property type="term" value="P:C4-dicarboxylate transport"/>
    <property type="evidence" value="ECO:0007669"/>
    <property type="project" value="TreeGrafter"/>
</dbReference>
<dbReference type="STRING" id="1489064.WH96_11580"/>
<evidence type="ECO:0000256" key="6">
    <source>
        <dbReference type="ARBA" id="ARBA00022989"/>
    </source>
</evidence>
<feature type="transmembrane region" description="Helical" evidence="9">
    <location>
        <begin position="90"/>
        <end position="111"/>
    </location>
</feature>
<sequence>MRAFAAKASKRMNWVIERIVAVLMLLLVLDVWLGVVDRYLFHWQLPWPEVLARYLMIWAALLAISAGIARREHIGLSILIDRLPQAFRRLLLVLVDVMTFALFAFLCWYGIDFTVGGSNRQAMIFGMTLAMPFAAIPVSSAIAAIQVLLVALRDQGEVMTDSNDSLSSGAGAVL</sequence>
<dbReference type="RefSeq" id="WP_047764353.1">
    <property type="nucleotide sequence ID" value="NZ_LAQL01000007.1"/>
</dbReference>
<comment type="similarity">
    <text evidence="8 9">Belongs to the TRAP transporter small permease family.</text>
</comment>
<proteinExistence type="inferred from homology"/>
<keyword evidence="12" id="KW-1185">Reference proteome</keyword>
<comment type="subcellular location">
    <subcellularLocation>
        <location evidence="1 9">Cell inner membrane</location>
        <topology evidence="1 9">Multi-pass membrane protein</topology>
    </subcellularLocation>
</comment>
<evidence type="ECO:0000256" key="9">
    <source>
        <dbReference type="RuleBase" id="RU369079"/>
    </source>
</evidence>
<dbReference type="EMBL" id="LAQL01000007">
    <property type="protein sequence ID" value="KLN60388.1"/>
    <property type="molecule type" value="Genomic_DNA"/>
</dbReference>
<evidence type="ECO:0000256" key="2">
    <source>
        <dbReference type="ARBA" id="ARBA00022448"/>
    </source>
</evidence>
<feature type="transmembrane region" description="Helical" evidence="9">
    <location>
        <begin position="123"/>
        <end position="152"/>
    </location>
</feature>
<keyword evidence="3" id="KW-1003">Cell membrane</keyword>
<dbReference type="AlphaFoldDB" id="A0A0H2MDC0"/>
<dbReference type="InterPro" id="IPR007387">
    <property type="entry name" value="TRAP_DctQ"/>
</dbReference>
<gene>
    <name evidence="11" type="ORF">WH96_11580</name>
</gene>